<name>A0A6M5YIP8_9BACT</name>
<dbReference type="PROSITE" id="PS51379">
    <property type="entry name" value="4FE4S_FER_2"/>
    <property type="match status" value="2"/>
</dbReference>
<dbReference type="CDD" id="cd02784">
    <property type="entry name" value="MopB_CT_PHLH"/>
    <property type="match status" value="1"/>
</dbReference>
<evidence type="ECO:0000313" key="3">
    <source>
        <dbReference type="EMBL" id="QJW93858.1"/>
    </source>
</evidence>
<feature type="domain" description="4Fe-4S ferredoxin-type" evidence="2">
    <location>
        <begin position="925"/>
        <end position="956"/>
    </location>
</feature>
<dbReference type="EMBL" id="CP053452">
    <property type="protein sequence ID" value="QJW93858.1"/>
    <property type="molecule type" value="Genomic_DNA"/>
</dbReference>
<dbReference type="Proteomes" id="UP000503447">
    <property type="component" value="Chromosome"/>
</dbReference>
<dbReference type="EC" id="1.2.7.-" evidence="3"/>
<dbReference type="SUPFAM" id="SSF54862">
    <property type="entry name" value="4Fe-4S ferredoxins"/>
    <property type="match status" value="1"/>
</dbReference>
<organism evidence="3 4">
    <name type="scientific">Frigoriglobus tundricola</name>
    <dbReference type="NCBI Taxonomy" id="2774151"/>
    <lineage>
        <taxon>Bacteria</taxon>
        <taxon>Pseudomonadati</taxon>
        <taxon>Planctomycetota</taxon>
        <taxon>Planctomycetia</taxon>
        <taxon>Gemmatales</taxon>
        <taxon>Gemmataceae</taxon>
        <taxon>Frigoriglobus</taxon>
    </lineage>
</organism>
<dbReference type="PANTHER" id="PTHR42783">
    <property type="entry name" value="GLUTAMATE SYNTHASE [NADPH] SMALL CHAIN"/>
    <property type="match status" value="1"/>
</dbReference>
<dbReference type="CDD" id="cd10551">
    <property type="entry name" value="PsrB"/>
    <property type="match status" value="1"/>
</dbReference>
<dbReference type="KEGG" id="ftj:FTUN_1370"/>
<dbReference type="InterPro" id="IPR017896">
    <property type="entry name" value="4Fe4S_Fe-S-bd"/>
</dbReference>
<dbReference type="Pfam" id="PF13247">
    <property type="entry name" value="Fer4_11"/>
    <property type="match status" value="1"/>
</dbReference>
<dbReference type="AlphaFoldDB" id="A0A6M5YIP8"/>
<dbReference type="RefSeq" id="WP_227254783.1">
    <property type="nucleotide sequence ID" value="NZ_CP053452.2"/>
</dbReference>
<dbReference type="InterPro" id="IPR006311">
    <property type="entry name" value="TAT_signal"/>
</dbReference>
<keyword evidence="4" id="KW-1185">Reference proteome</keyword>
<evidence type="ECO:0000259" key="2">
    <source>
        <dbReference type="PROSITE" id="PS51379"/>
    </source>
</evidence>
<evidence type="ECO:0000256" key="1">
    <source>
        <dbReference type="SAM" id="MobiDB-lite"/>
    </source>
</evidence>
<proteinExistence type="predicted"/>
<evidence type="ECO:0000313" key="4">
    <source>
        <dbReference type="Proteomes" id="UP000503447"/>
    </source>
</evidence>
<reference evidence="4" key="1">
    <citation type="submission" date="2020-05" db="EMBL/GenBank/DDBJ databases">
        <title>Frigoriglobus tundricola gen. nov., sp. nov., a psychrotolerant cellulolytic planctomycete of the family Gemmataceae with two divergent copies of 16S rRNA gene.</title>
        <authorList>
            <person name="Kulichevskaya I.S."/>
            <person name="Ivanova A.A."/>
            <person name="Naumoff D.G."/>
            <person name="Beletsky A.V."/>
            <person name="Rijpstra W.I.C."/>
            <person name="Sinninghe Damste J.S."/>
            <person name="Mardanov A.V."/>
            <person name="Ravin N.V."/>
            <person name="Dedysh S.N."/>
        </authorList>
    </citation>
    <scope>NUCLEOTIDE SEQUENCE [LARGE SCALE GENOMIC DNA]</scope>
    <source>
        <strain evidence="4">PL17</strain>
    </source>
</reference>
<keyword evidence="3" id="KW-0560">Oxidoreductase</keyword>
<protein>
    <submittedName>
        <fullName evidence="3">Molybdopterin oxidoreductase, iron-sulfur binding subunit</fullName>
        <ecNumber evidence="3">1.2.7.-</ecNumber>
    </submittedName>
</protein>
<accession>A0A6M5YIP8</accession>
<dbReference type="SUPFAM" id="SSF53706">
    <property type="entry name" value="Formate dehydrogenase/DMSO reductase, domains 1-3"/>
    <property type="match status" value="1"/>
</dbReference>
<dbReference type="Gene3D" id="2.20.25.90">
    <property type="entry name" value="ADC-like domains"/>
    <property type="match status" value="1"/>
</dbReference>
<sequence>MKPDSTDTVADPSAPPSALLGPGQNEFPDGASEFTDEPSRRRFLTIMSASIALASGAGCNLRPAAQRKIVPYTTQPDELTPGVPLFYASAAPLAGYGQGVLVRSNEGRPTKIEGNPDAPSSLGGASLHSLASVLDLYDPDRSRSVTRRGAPANYDVAVAAVRAKLFAGATANTAVRLRILTETVTSPTLTAQLTQLLGTFPNARWVQYDPVGRDGARDGIKKAFGKPLNVTYDFLKADVVLSLDADFLTSGPGHVRYARDFADRRKIRHDGKDRAEIDAGRKPGVAFKEGVTFDYDKADVKTALVNRLYAVETMPTNTGAVADHRLALTSAQIGQFVRSLAAALGVAGVPAASDLPKDAQEWVKPLADDLLAKKGKGIVVAGDHLPAAVHAIVAAINDKLGNIGSTVKLTAPVEGQVAGKVIDLKTLTAEMAAKTVDVLIVLGGASNPAFTAPADVDFAGALKNVPFTLHLGAYQDETGVLCEWHINEAHYLETWGDIRGHDGTVSIQQPLIAPLHGGRSAIELLVTLLKGTDAALPGAPRDPLDIVKATWANADEVKKTFPGYQKPAVFEVFWQESVRSGVIAGTAAVEEKAGLAANWSADLGAGAAAVGSSEYELNFRACPALYDGRFANNAWLQELPKPLTKISWDNAAFLSPATAKKLGLSTSFPWNRGAGEHGRAEVNVIELEVGGKKIKAPAWILPGHADGAITVHLGHGRSLKDGRVTSSPDEPNADGEPVHGFNVYPVRTSTAPWAAPAKAAKTGEHYFLACTQGHWAMAEKDPISGKMLDRRPVRYGDLAGLQKVPKFAKIPPMATGETELIDANVPQPKKHGHDEHDDHDHRLVPLNMYQPAEGLVPDLRESQRRRWAMAIDLTACNGCSACVIACQSENNIPTVGKTQVTKGREMYWINIDRYYEGVDGDPSGVRAYFQPRMCVQCENAPCEIVCPVGATVHSADGLNDMTYNRCVGTRYCSNNCPYKVRRFNFLTFAGNDWSTDTLKLGRNPDVSVRSRGVMEKCTFCVQRLRGAEIVAEREGRPIRDGEILTACQAACPSAAIVFGDINDETAAVSRWKNEPTSYGLLAELNTRPRLTHMATIRNPNPAMPKGA</sequence>
<dbReference type="PANTHER" id="PTHR42783:SF3">
    <property type="entry name" value="GLUTAMATE SYNTHASE [NADPH] SMALL CHAIN-RELATED"/>
    <property type="match status" value="1"/>
</dbReference>
<feature type="domain" description="4Fe-4S ferredoxin-type" evidence="2">
    <location>
        <begin position="867"/>
        <end position="897"/>
    </location>
</feature>
<gene>
    <name evidence="3" type="ORF">FTUN_1370</name>
</gene>
<feature type="region of interest" description="Disordered" evidence="1">
    <location>
        <begin position="1"/>
        <end position="35"/>
    </location>
</feature>
<dbReference type="PROSITE" id="PS51318">
    <property type="entry name" value="TAT"/>
    <property type="match status" value="1"/>
</dbReference>
<dbReference type="GO" id="GO:0016491">
    <property type="term" value="F:oxidoreductase activity"/>
    <property type="evidence" value="ECO:0007669"/>
    <property type="project" value="UniProtKB-KW"/>
</dbReference>
<dbReference type="Gene3D" id="3.30.70.20">
    <property type="match status" value="2"/>
</dbReference>